<proteinExistence type="predicted"/>
<evidence type="ECO:0000313" key="3">
    <source>
        <dbReference type="Proteomes" id="UP000242188"/>
    </source>
</evidence>
<comment type="caution">
    <text evidence="2">The sequence shown here is derived from an EMBL/GenBank/DDBJ whole genome shotgun (WGS) entry which is preliminary data.</text>
</comment>
<dbReference type="SUPFAM" id="SSF47473">
    <property type="entry name" value="EF-hand"/>
    <property type="match status" value="1"/>
</dbReference>
<protein>
    <recommendedName>
        <fullName evidence="4">EF-hand domain-containing protein</fullName>
    </recommendedName>
</protein>
<sequence>MMGRFLVLVALSLVLQSVHLVLGDDPDNSIILDDDKFTPKEILFLLKYIGLNPELATKYTDMIMKNSDANGDGVIEQPERKTWV</sequence>
<evidence type="ECO:0008006" key="4">
    <source>
        <dbReference type="Google" id="ProtNLM"/>
    </source>
</evidence>
<accession>A0A210PUI3</accession>
<evidence type="ECO:0000256" key="1">
    <source>
        <dbReference type="SAM" id="SignalP"/>
    </source>
</evidence>
<gene>
    <name evidence="2" type="ORF">KP79_PYT05919</name>
</gene>
<keyword evidence="3" id="KW-1185">Reference proteome</keyword>
<feature type="chain" id="PRO_5013052562" description="EF-hand domain-containing protein" evidence="1">
    <location>
        <begin position="24"/>
        <end position="84"/>
    </location>
</feature>
<dbReference type="EMBL" id="NEDP02005486">
    <property type="protein sequence ID" value="OWF40115.1"/>
    <property type="molecule type" value="Genomic_DNA"/>
</dbReference>
<dbReference type="AlphaFoldDB" id="A0A210PUI3"/>
<organism evidence="2 3">
    <name type="scientific">Mizuhopecten yessoensis</name>
    <name type="common">Japanese scallop</name>
    <name type="synonym">Patinopecten yessoensis</name>
    <dbReference type="NCBI Taxonomy" id="6573"/>
    <lineage>
        <taxon>Eukaryota</taxon>
        <taxon>Metazoa</taxon>
        <taxon>Spiralia</taxon>
        <taxon>Lophotrochozoa</taxon>
        <taxon>Mollusca</taxon>
        <taxon>Bivalvia</taxon>
        <taxon>Autobranchia</taxon>
        <taxon>Pteriomorphia</taxon>
        <taxon>Pectinida</taxon>
        <taxon>Pectinoidea</taxon>
        <taxon>Pectinidae</taxon>
        <taxon>Mizuhopecten</taxon>
    </lineage>
</organism>
<dbReference type="Proteomes" id="UP000242188">
    <property type="component" value="Unassembled WGS sequence"/>
</dbReference>
<keyword evidence="1" id="KW-0732">Signal</keyword>
<reference evidence="2 3" key="1">
    <citation type="journal article" date="2017" name="Nat. Ecol. Evol.">
        <title>Scallop genome provides insights into evolution of bilaterian karyotype and development.</title>
        <authorList>
            <person name="Wang S."/>
            <person name="Zhang J."/>
            <person name="Jiao W."/>
            <person name="Li J."/>
            <person name="Xun X."/>
            <person name="Sun Y."/>
            <person name="Guo X."/>
            <person name="Huan P."/>
            <person name="Dong B."/>
            <person name="Zhang L."/>
            <person name="Hu X."/>
            <person name="Sun X."/>
            <person name="Wang J."/>
            <person name="Zhao C."/>
            <person name="Wang Y."/>
            <person name="Wang D."/>
            <person name="Huang X."/>
            <person name="Wang R."/>
            <person name="Lv J."/>
            <person name="Li Y."/>
            <person name="Zhang Z."/>
            <person name="Liu B."/>
            <person name="Lu W."/>
            <person name="Hui Y."/>
            <person name="Liang J."/>
            <person name="Zhou Z."/>
            <person name="Hou R."/>
            <person name="Li X."/>
            <person name="Liu Y."/>
            <person name="Li H."/>
            <person name="Ning X."/>
            <person name="Lin Y."/>
            <person name="Zhao L."/>
            <person name="Xing Q."/>
            <person name="Dou J."/>
            <person name="Li Y."/>
            <person name="Mao J."/>
            <person name="Guo H."/>
            <person name="Dou H."/>
            <person name="Li T."/>
            <person name="Mu C."/>
            <person name="Jiang W."/>
            <person name="Fu Q."/>
            <person name="Fu X."/>
            <person name="Miao Y."/>
            <person name="Liu J."/>
            <person name="Yu Q."/>
            <person name="Li R."/>
            <person name="Liao H."/>
            <person name="Li X."/>
            <person name="Kong Y."/>
            <person name="Jiang Z."/>
            <person name="Chourrout D."/>
            <person name="Li R."/>
            <person name="Bao Z."/>
        </authorList>
    </citation>
    <scope>NUCLEOTIDE SEQUENCE [LARGE SCALE GENOMIC DNA]</scope>
    <source>
        <strain evidence="2 3">PY_sf001</strain>
    </source>
</reference>
<name>A0A210PUI3_MIZYE</name>
<dbReference type="InterPro" id="IPR011992">
    <property type="entry name" value="EF-hand-dom_pair"/>
</dbReference>
<feature type="signal peptide" evidence="1">
    <location>
        <begin position="1"/>
        <end position="23"/>
    </location>
</feature>
<evidence type="ECO:0000313" key="2">
    <source>
        <dbReference type="EMBL" id="OWF40115.1"/>
    </source>
</evidence>